<protein>
    <submittedName>
        <fullName evidence="3">Beta-galactosidase</fullName>
    </submittedName>
</protein>
<dbReference type="Proteomes" id="UP000014139">
    <property type="component" value="Unassembled WGS sequence"/>
</dbReference>
<evidence type="ECO:0000313" key="3">
    <source>
        <dbReference type="EMBL" id="EOD64253.1"/>
    </source>
</evidence>
<feature type="non-terminal residue" evidence="3">
    <location>
        <position position="1"/>
    </location>
</feature>
<dbReference type="Pfam" id="PF10633">
    <property type="entry name" value="NPCBM_assoc"/>
    <property type="match status" value="1"/>
</dbReference>
<dbReference type="Gene3D" id="2.60.120.1060">
    <property type="entry name" value="NPCBM/NEW2 domain"/>
    <property type="match status" value="1"/>
</dbReference>
<dbReference type="eggNOG" id="COG1874">
    <property type="taxonomic scope" value="Bacteria"/>
</dbReference>
<comment type="caution">
    <text evidence="3">The sequence shown here is derived from an EMBL/GenBank/DDBJ whole genome shotgun (WGS) entry which is preliminary data.</text>
</comment>
<dbReference type="SUPFAM" id="SSF49785">
    <property type="entry name" value="Galactose-binding domain-like"/>
    <property type="match status" value="1"/>
</dbReference>
<evidence type="ECO:0000313" key="4">
    <source>
        <dbReference type="Proteomes" id="UP000014139"/>
    </source>
</evidence>
<dbReference type="PATRIC" id="fig|1292037.4.peg.6161"/>
<dbReference type="Pfam" id="PF08305">
    <property type="entry name" value="NPCBM"/>
    <property type="match status" value="1"/>
</dbReference>
<feature type="domain" description="Glycosyl hydrolase family 98 putative carbohydrate-binding module" evidence="2">
    <location>
        <begin position="77"/>
        <end position="222"/>
    </location>
</feature>
<dbReference type="InterPro" id="IPR038637">
    <property type="entry name" value="NPCBM_sf"/>
</dbReference>
<dbReference type="InterPro" id="IPR013222">
    <property type="entry name" value="Glyco_hyd_98_carb-bd"/>
</dbReference>
<organism evidence="3 4">
    <name type="scientific">Amycolatopsis vancoresmycina DSM 44592</name>
    <dbReference type="NCBI Taxonomy" id="1292037"/>
    <lineage>
        <taxon>Bacteria</taxon>
        <taxon>Bacillati</taxon>
        <taxon>Actinomycetota</taxon>
        <taxon>Actinomycetes</taxon>
        <taxon>Pseudonocardiales</taxon>
        <taxon>Pseudonocardiaceae</taxon>
        <taxon>Amycolatopsis</taxon>
    </lineage>
</organism>
<sequence length="228" mass="22226">DVKPALTAPAGWTAGAASPPSVARIDGGKSATFTWTVTPPSTVDTAALKVAVAYRQAGRAGSVTGERIVGAVPPAPPAGQVAVGSLPFLTATNGWGPVERDTSNGEAAAGDGKPMTIGGVAYAKGLGVHAASDVQLYLAGACTRLTASVGVDGETGTGGSVSFSVAADGTTKVTTPVVRGGQAAVPIDVDVTGAQVLDLVVGDGGDGNGNDHADWAVPTLTCVTPPAR</sequence>
<reference evidence="3 4" key="1">
    <citation type="submission" date="2013-02" db="EMBL/GenBank/DDBJ databases">
        <title>Draft genome sequence of Amycolatopsis vancoresmycina strain DSM 44592T.</title>
        <authorList>
            <person name="Kumar S."/>
            <person name="Kaur N."/>
            <person name="Kaur C."/>
            <person name="Raghava G.P.S."/>
            <person name="Mayilraj S."/>
        </authorList>
    </citation>
    <scope>NUCLEOTIDE SEQUENCE [LARGE SCALE GENOMIC DNA]</scope>
    <source>
        <strain evidence="3 4">DSM 44592</strain>
    </source>
</reference>
<dbReference type="AlphaFoldDB" id="R1FY13"/>
<evidence type="ECO:0000259" key="2">
    <source>
        <dbReference type="SMART" id="SM00776"/>
    </source>
</evidence>
<accession>R1FY13</accession>
<keyword evidence="4" id="KW-1185">Reference proteome</keyword>
<gene>
    <name evidence="3" type="ORF">H480_32803</name>
</gene>
<dbReference type="SMART" id="SM00776">
    <property type="entry name" value="NPCBM"/>
    <property type="match status" value="1"/>
</dbReference>
<dbReference type="InterPro" id="IPR008979">
    <property type="entry name" value="Galactose-bd-like_sf"/>
</dbReference>
<feature type="region of interest" description="Disordered" evidence="1">
    <location>
        <begin position="1"/>
        <end position="20"/>
    </location>
</feature>
<name>R1FY13_9PSEU</name>
<dbReference type="InterPro" id="IPR018905">
    <property type="entry name" value="A-galactase_NEW3"/>
</dbReference>
<dbReference type="RefSeq" id="WP_004558958.1">
    <property type="nucleotide sequence ID" value="NZ_AOUO01000536.1"/>
</dbReference>
<evidence type="ECO:0000256" key="1">
    <source>
        <dbReference type="SAM" id="MobiDB-lite"/>
    </source>
</evidence>
<proteinExistence type="predicted"/>
<dbReference type="EMBL" id="AOUO01000536">
    <property type="protein sequence ID" value="EOD64253.1"/>
    <property type="molecule type" value="Genomic_DNA"/>
</dbReference>